<comment type="catalytic activity">
    <reaction evidence="1 21">
        <text>(6S)-5-methyl-5,6,7,8-tetrahydrofolate + L-homocysteine = (6S)-5,6,7,8-tetrahydrofolate + L-methionine</text>
        <dbReference type="Rhea" id="RHEA:11172"/>
        <dbReference type="ChEBI" id="CHEBI:18608"/>
        <dbReference type="ChEBI" id="CHEBI:57453"/>
        <dbReference type="ChEBI" id="CHEBI:57844"/>
        <dbReference type="ChEBI" id="CHEBI:58199"/>
        <dbReference type="EC" id="2.1.1.13"/>
    </reaction>
</comment>
<evidence type="ECO:0000256" key="9">
    <source>
        <dbReference type="ARBA" id="ARBA00022605"/>
    </source>
</evidence>
<dbReference type="Gene3D" id="1.10.288.10">
    <property type="entry name" value="Cobalamin-dependent Methionine Synthase, domain 2"/>
    <property type="match status" value="1"/>
</dbReference>
<dbReference type="GO" id="GO:0050667">
    <property type="term" value="P:homocysteine metabolic process"/>
    <property type="evidence" value="ECO:0007669"/>
    <property type="project" value="TreeGrafter"/>
</dbReference>
<dbReference type="SUPFAM" id="SSF52242">
    <property type="entry name" value="Cobalamin (vitamin B12)-binding domain"/>
    <property type="match status" value="1"/>
</dbReference>
<dbReference type="NCBIfam" id="NF007024">
    <property type="entry name" value="PRK09490.1"/>
    <property type="match status" value="1"/>
</dbReference>
<feature type="binding site" evidence="23">
    <location>
        <position position="690"/>
    </location>
    <ligand>
        <name>methylcob(III)alamin</name>
        <dbReference type="ChEBI" id="CHEBI:28115"/>
    </ligand>
</feature>
<evidence type="ECO:0000256" key="14">
    <source>
        <dbReference type="ARBA" id="ARBA00022737"/>
    </source>
</evidence>
<sequence>MPGRQELEQQLSRRILVLDGAMGSLIQAQGLTEADYRGARFAGHVCDLLGNNDLLSLTQPELISRIYQTYLEAGADIISTNTFNATSISQSDYGTESCAHEMNLIAARLARIAADAATRQDPSKPRFVAGSLGPTNRSGSISPDVNDPGFRNITFDELKLSYREQAAGLMAGGVDILLVETIFDTLNGKAAIAAIRELLKEQGSDLPVWISGTLADTAGRNLIGQTVEAFWYSIRHAEPFCVGLNCSFGAKALRPHLQELSRICDTLVTVHPNAGLPNELGGYDESPEEMAERLREFAEDGLVNIVGGCCGSTPDHIKAIAAAVNGIRPRDIPLVDRSCRLSGLEPLNIRPDSLFVNIGERTNVAGSSRFARLIRFGKFEEALDVGRRQVQNGAQLIDVNMDDAAIEAVPAMVKFLQLVASDPEIARVPIMIDSSRWEVIEAGLKCLQGKGVVNSISLKDGEEEFLRRAGIVRLYGAAVIVMSFDEKGQADTLQRKMETCRRAYTLLTSKIQFPPEDIIFDPNIFAVATGMKEHNNYALAYLEACRQIKQEFPHGLISGGVSNLSFSFRGNDTVREAMHSVFLYHAVNAGMDMGIVNAGQLAVYAEIDPELRSAVEDVILNRRPDATERLTALAIRTESKVKEDPADPTWRREGTTSRISHALVNGITEYIAEDALEAMKELESPLAVIEGPLMNGMNEVGELFGSGKMFLPQVIRSARVMKLAVDVLAPYLEVEKQLGDSPVRGKILLATVKGDVHDIGKNIVGVVLGCNNYKIIDLGVMTPVEEILETALREKVDLIGISGLISPSLNEMIHVAGEMQRRGLKTPLLIGGATTSRVHTAVKIDPVYDGAVVHVTDASRAVTVAGDLLHTSTAMETIRKTKKAYRELREKRERDDSKGTLLPIEVARSRCTPVKWRAYKPPIPKIAGIQVFKDDPLEGLIHFIDWSPFFRAWKLQGRYPQIFDSEKYGEEAKRLFNDSLGLLHRIAKDGWLEARAVAGIFPANAIGDDIVIYNDENRSEIRMVMHHLRRQTEGAQAGSNRCLSDFIAPAKTGIPDFVGAFVVSAGFGVPKAIQALTDGHDDYREIIIKALADRLAEAYAEFLHARIRREIWGYAPDEVLQSEEMIAEKYRGIRPAPGYPACPDHTEKETLFRLLKAQENIGVELTENFSMNPAASVSGWYFSHPDSHNFSVGMIGIDQVRDYAKRKGISVEECEHWLEPNLGYHSAR</sequence>
<dbReference type="GO" id="GO:0031419">
    <property type="term" value="F:cobalamin binding"/>
    <property type="evidence" value="ECO:0007669"/>
    <property type="project" value="UniProtKB-UniRule"/>
</dbReference>
<evidence type="ECO:0000256" key="13">
    <source>
        <dbReference type="ARBA" id="ARBA00022723"/>
    </source>
</evidence>
<evidence type="ECO:0000256" key="12">
    <source>
        <dbReference type="ARBA" id="ARBA00022691"/>
    </source>
</evidence>
<dbReference type="Gene3D" id="1.10.1240.10">
    <property type="entry name" value="Methionine synthase domain"/>
    <property type="match status" value="1"/>
</dbReference>
<dbReference type="CDD" id="cd00740">
    <property type="entry name" value="MeTr"/>
    <property type="match status" value="1"/>
</dbReference>
<dbReference type="PIRSF" id="PIRSF000381">
    <property type="entry name" value="MetH"/>
    <property type="match status" value="1"/>
</dbReference>
<accession>A0A948W6C7</accession>
<evidence type="ECO:0000256" key="4">
    <source>
        <dbReference type="ARBA" id="ARBA00005178"/>
    </source>
</evidence>
<evidence type="ECO:0000256" key="7">
    <source>
        <dbReference type="ARBA" id="ARBA00013998"/>
    </source>
</evidence>
<dbReference type="InterPro" id="IPR036724">
    <property type="entry name" value="Cobalamin-bd_sf"/>
</dbReference>
<keyword evidence="15 21" id="KW-0862">Zinc</keyword>
<dbReference type="InterPro" id="IPR037010">
    <property type="entry name" value="VitB12-dep_Met_synth_activ_sf"/>
</dbReference>
<dbReference type="Gene3D" id="3.20.20.20">
    <property type="entry name" value="Dihydropteroate synthase-like"/>
    <property type="match status" value="1"/>
</dbReference>
<dbReference type="Gene3D" id="3.10.196.10">
    <property type="entry name" value="Vitamin B12-dependent methionine synthase, activation domain"/>
    <property type="match status" value="1"/>
</dbReference>
<dbReference type="GO" id="GO:0008705">
    <property type="term" value="F:methionine synthase activity"/>
    <property type="evidence" value="ECO:0007669"/>
    <property type="project" value="UniProtKB-UniRule"/>
</dbReference>
<dbReference type="FunFam" id="1.10.1240.10:FF:000001">
    <property type="entry name" value="Methionine synthase"/>
    <property type="match status" value="1"/>
</dbReference>
<feature type="domain" description="Pterin-binding" evidence="26">
    <location>
        <begin position="355"/>
        <end position="616"/>
    </location>
</feature>
<comment type="cofactor">
    <cofactor evidence="2 21 24">
        <name>Zn(2+)</name>
        <dbReference type="ChEBI" id="CHEBI:29105"/>
    </cofactor>
</comment>
<evidence type="ECO:0000259" key="28">
    <source>
        <dbReference type="PROSITE" id="PS51332"/>
    </source>
</evidence>
<keyword evidence="12 21" id="KW-0949">S-adenosyl-L-methionine</keyword>
<dbReference type="EC" id="2.1.1.13" evidence="6 20"/>
<keyword evidence="9 21" id="KW-0028">Amino-acid biosynthesis</keyword>
<feature type="binding site" evidence="23">
    <location>
        <position position="1134"/>
    </location>
    <ligand>
        <name>S-adenosyl-L-methionine</name>
        <dbReference type="ChEBI" id="CHEBI:59789"/>
    </ligand>
</feature>
<evidence type="ECO:0000256" key="2">
    <source>
        <dbReference type="ARBA" id="ARBA00001947"/>
    </source>
</evidence>
<evidence type="ECO:0000259" key="26">
    <source>
        <dbReference type="PROSITE" id="PS50972"/>
    </source>
</evidence>
<keyword evidence="8 21" id="KW-0489">Methyltransferase</keyword>
<dbReference type="FunFam" id="3.20.20.330:FF:000001">
    <property type="entry name" value="Methionine synthase"/>
    <property type="match status" value="1"/>
</dbReference>
<name>A0A948W6C7_UNCEI</name>
<evidence type="ECO:0000256" key="20">
    <source>
        <dbReference type="NCBIfam" id="TIGR02082"/>
    </source>
</evidence>
<organism evidence="30 31">
    <name type="scientific">Eiseniibacteriota bacterium</name>
    <dbReference type="NCBI Taxonomy" id="2212470"/>
    <lineage>
        <taxon>Bacteria</taxon>
        <taxon>Candidatus Eiseniibacteriota</taxon>
    </lineage>
</organism>
<dbReference type="InterPro" id="IPR033706">
    <property type="entry name" value="Met_synthase_B12-bd"/>
</dbReference>
<dbReference type="InterPro" id="IPR006158">
    <property type="entry name" value="Cobalamin-bd"/>
</dbReference>
<feature type="binding site" evidence="22 24">
    <location>
        <position position="309"/>
    </location>
    <ligand>
        <name>Zn(2+)</name>
        <dbReference type="ChEBI" id="CHEBI:29105"/>
    </ligand>
</feature>
<dbReference type="CDD" id="cd02069">
    <property type="entry name" value="methionine_synthase_B12_BD"/>
    <property type="match status" value="1"/>
</dbReference>
<dbReference type="InterPro" id="IPR011005">
    <property type="entry name" value="Dihydropteroate_synth-like_sf"/>
</dbReference>
<keyword evidence="16 21" id="KW-0486">Methionine biosynthesis</keyword>
<dbReference type="Gene3D" id="3.20.20.330">
    <property type="entry name" value="Homocysteine-binding-like domain"/>
    <property type="match status" value="1"/>
</dbReference>
<comment type="similarity">
    <text evidence="5">Belongs to the vitamin-B12 dependent methionine synthase family.</text>
</comment>
<evidence type="ECO:0000256" key="8">
    <source>
        <dbReference type="ARBA" id="ARBA00022603"/>
    </source>
</evidence>
<gene>
    <name evidence="30" type="primary">metH</name>
    <name evidence="30" type="ORF">KJ970_08650</name>
</gene>
<evidence type="ECO:0000256" key="6">
    <source>
        <dbReference type="ARBA" id="ARBA00012032"/>
    </source>
</evidence>
<keyword evidence="14" id="KW-0677">Repeat</keyword>
<dbReference type="InterPro" id="IPR000489">
    <property type="entry name" value="Pterin-binding_dom"/>
</dbReference>
<dbReference type="InterPro" id="IPR036589">
    <property type="entry name" value="HCY_dom_sf"/>
</dbReference>
<dbReference type="PANTHER" id="PTHR45833">
    <property type="entry name" value="METHIONINE SYNTHASE"/>
    <property type="match status" value="1"/>
</dbReference>
<evidence type="ECO:0000256" key="24">
    <source>
        <dbReference type="PROSITE-ProRule" id="PRU00333"/>
    </source>
</evidence>
<evidence type="ECO:0000256" key="17">
    <source>
        <dbReference type="ARBA" id="ARBA00023285"/>
    </source>
</evidence>
<feature type="binding site" evidence="23">
    <location>
        <position position="945"/>
    </location>
    <ligand>
        <name>S-adenosyl-L-methionine</name>
        <dbReference type="ChEBI" id="CHEBI:59789"/>
    </ligand>
</feature>
<comment type="cofactor">
    <cofactor evidence="3 21 22">
        <name>methylcob(III)alamin</name>
        <dbReference type="ChEBI" id="CHEBI:28115"/>
    </cofactor>
</comment>
<dbReference type="Pfam" id="PF00809">
    <property type="entry name" value="Pterin_bind"/>
    <property type="match status" value="1"/>
</dbReference>
<dbReference type="PROSITE" id="PS51337">
    <property type="entry name" value="B12_BINDING_NTER"/>
    <property type="match status" value="1"/>
</dbReference>
<evidence type="ECO:0000256" key="19">
    <source>
        <dbReference type="ARBA" id="ARBA00031040"/>
    </source>
</evidence>
<dbReference type="SUPFAM" id="SSF51717">
    <property type="entry name" value="Dihydropteroate synthetase-like"/>
    <property type="match status" value="1"/>
</dbReference>
<dbReference type="FunFam" id="3.20.20.20:FF:000002">
    <property type="entry name" value="Methionine synthase"/>
    <property type="match status" value="1"/>
</dbReference>
<comment type="pathway">
    <text evidence="4 21">Amino-acid biosynthesis; L-methionine biosynthesis via de novo pathway; L-methionine from L-homocysteine (MetH route): step 1/1.</text>
</comment>
<dbReference type="Proteomes" id="UP000777784">
    <property type="component" value="Unassembled WGS sequence"/>
</dbReference>
<feature type="binding site" evidence="23">
    <location>
        <begin position="754"/>
        <end position="758"/>
    </location>
    <ligand>
        <name>methylcob(III)alamin</name>
        <dbReference type="ChEBI" id="CHEBI:28115"/>
    </ligand>
</feature>
<proteinExistence type="inferred from homology"/>
<feature type="domain" description="AdoMet activation" evidence="27">
    <location>
        <begin position="895"/>
        <end position="1227"/>
    </location>
</feature>
<dbReference type="SUPFAM" id="SSF56507">
    <property type="entry name" value="Methionine synthase activation domain-like"/>
    <property type="match status" value="1"/>
</dbReference>
<dbReference type="GO" id="GO:0046653">
    <property type="term" value="P:tetrahydrofolate metabolic process"/>
    <property type="evidence" value="ECO:0007669"/>
    <property type="project" value="TreeGrafter"/>
</dbReference>
<evidence type="ECO:0000256" key="10">
    <source>
        <dbReference type="ARBA" id="ARBA00022628"/>
    </source>
</evidence>
<dbReference type="InterPro" id="IPR003726">
    <property type="entry name" value="HCY_dom"/>
</dbReference>
<feature type="binding site" evidence="23">
    <location>
        <position position="858"/>
    </location>
    <ligand>
        <name>methylcob(III)alamin</name>
        <dbReference type="ChEBI" id="CHEBI:28115"/>
    </ligand>
</feature>
<evidence type="ECO:0000259" key="29">
    <source>
        <dbReference type="PROSITE" id="PS51337"/>
    </source>
</evidence>
<evidence type="ECO:0000256" key="16">
    <source>
        <dbReference type="ARBA" id="ARBA00023167"/>
    </source>
</evidence>
<comment type="function">
    <text evidence="18 21">Catalyzes the transfer of a methyl group from methyl-cobalamin to homocysteine, yielding enzyme-bound cob(I)alamin and methionine. Subsequently, remethylates the cofactor using methyltetrahydrofolate.</text>
</comment>
<dbReference type="EMBL" id="JAHJDP010000042">
    <property type="protein sequence ID" value="MBU2690985.1"/>
    <property type="molecule type" value="Genomic_DNA"/>
</dbReference>
<evidence type="ECO:0000256" key="23">
    <source>
        <dbReference type="PIRSR" id="PIRSR000381-2"/>
    </source>
</evidence>
<protein>
    <recommendedName>
        <fullName evidence="7 20">Methionine synthase</fullName>
        <ecNumber evidence="6 20">2.1.1.13</ecNumber>
    </recommendedName>
    <alternativeName>
        <fullName evidence="19 21">5-methyltetrahydrofolate--homocysteine methyltransferase</fullName>
    </alternativeName>
</protein>
<dbReference type="Pfam" id="PF02965">
    <property type="entry name" value="Met_synt_B12"/>
    <property type="match status" value="1"/>
</dbReference>
<evidence type="ECO:0000256" key="21">
    <source>
        <dbReference type="PIRNR" id="PIRNR000381"/>
    </source>
</evidence>
<dbReference type="PROSITE" id="PS50972">
    <property type="entry name" value="PTERIN_BINDING"/>
    <property type="match status" value="1"/>
</dbReference>
<dbReference type="PANTHER" id="PTHR45833:SF1">
    <property type="entry name" value="METHIONINE SYNTHASE"/>
    <property type="match status" value="1"/>
</dbReference>
<dbReference type="InterPro" id="IPR004223">
    <property type="entry name" value="VitB12-dep_Met_synth_activ_dom"/>
</dbReference>
<dbReference type="GO" id="GO:0005829">
    <property type="term" value="C:cytosol"/>
    <property type="evidence" value="ECO:0007669"/>
    <property type="project" value="TreeGrafter"/>
</dbReference>
<feature type="domain" description="Hcy-binding" evidence="25">
    <location>
        <begin position="4"/>
        <end position="324"/>
    </location>
</feature>
<dbReference type="InterPro" id="IPR011822">
    <property type="entry name" value="MetH"/>
</dbReference>
<dbReference type="AlphaFoldDB" id="A0A948W6C7"/>
<dbReference type="InterPro" id="IPR003759">
    <property type="entry name" value="Cbl-bd_cap"/>
</dbReference>
<dbReference type="NCBIfam" id="TIGR02082">
    <property type="entry name" value="metH"/>
    <property type="match status" value="1"/>
</dbReference>
<dbReference type="InterPro" id="IPR036594">
    <property type="entry name" value="Meth_synthase_dom"/>
</dbReference>
<comment type="caution">
    <text evidence="30">The sequence shown here is derived from an EMBL/GenBank/DDBJ whole genome shotgun (WGS) entry which is preliminary data.</text>
</comment>
<dbReference type="PROSITE" id="PS51332">
    <property type="entry name" value="B12_BINDING"/>
    <property type="match status" value="1"/>
</dbReference>
<keyword evidence="10 21" id="KW-0846">Cobalamin</keyword>
<dbReference type="Pfam" id="PF02607">
    <property type="entry name" value="B12-binding_2"/>
    <property type="match status" value="1"/>
</dbReference>
<dbReference type="SUPFAM" id="SSF82282">
    <property type="entry name" value="Homocysteine S-methyltransferase"/>
    <property type="match status" value="1"/>
</dbReference>
<evidence type="ECO:0000256" key="1">
    <source>
        <dbReference type="ARBA" id="ARBA00001700"/>
    </source>
</evidence>
<feature type="binding site" evidence="22 24">
    <location>
        <position position="310"/>
    </location>
    <ligand>
        <name>Zn(2+)</name>
        <dbReference type="ChEBI" id="CHEBI:29105"/>
    </ligand>
</feature>
<keyword evidence="17 21" id="KW-0170">Cobalt</keyword>
<feature type="binding site" evidence="23">
    <location>
        <position position="802"/>
    </location>
    <ligand>
        <name>methylcob(III)alamin</name>
        <dbReference type="ChEBI" id="CHEBI:28115"/>
    </ligand>
</feature>
<keyword evidence="13 21" id="KW-0479">Metal-binding</keyword>
<dbReference type="GO" id="GO:0008270">
    <property type="term" value="F:zinc ion binding"/>
    <property type="evidence" value="ECO:0007669"/>
    <property type="project" value="UniProtKB-UniRule"/>
</dbReference>
<evidence type="ECO:0000313" key="31">
    <source>
        <dbReference type="Proteomes" id="UP000777784"/>
    </source>
</evidence>
<keyword evidence="11 21" id="KW-0808">Transferase</keyword>
<dbReference type="GO" id="GO:0032259">
    <property type="term" value="P:methylation"/>
    <property type="evidence" value="ECO:0007669"/>
    <property type="project" value="UniProtKB-KW"/>
</dbReference>
<reference evidence="30" key="1">
    <citation type="submission" date="2021-05" db="EMBL/GenBank/DDBJ databases">
        <title>Energy efficiency and biological interactions define the core microbiome of deep oligotrophic groundwater.</title>
        <authorList>
            <person name="Mehrshad M."/>
            <person name="Lopez-Fernandez M."/>
            <person name="Bell E."/>
            <person name="Bernier-Latmani R."/>
            <person name="Bertilsson S."/>
            <person name="Dopson M."/>
        </authorList>
    </citation>
    <scope>NUCLEOTIDE SEQUENCE</scope>
    <source>
        <strain evidence="30">Modern_marine.mb.64</strain>
    </source>
</reference>
<dbReference type="SMART" id="SM01018">
    <property type="entry name" value="B12-binding_2"/>
    <property type="match status" value="1"/>
</dbReference>
<dbReference type="SUPFAM" id="SSF47644">
    <property type="entry name" value="Methionine synthase domain"/>
    <property type="match status" value="1"/>
</dbReference>
<dbReference type="InterPro" id="IPR050554">
    <property type="entry name" value="Met_Synthase/Corrinoid"/>
</dbReference>
<feature type="binding site" evidence="22 24">
    <location>
        <position position="246"/>
    </location>
    <ligand>
        <name>Zn(2+)</name>
        <dbReference type="ChEBI" id="CHEBI:29105"/>
    </ligand>
</feature>
<evidence type="ECO:0000256" key="5">
    <source>
        <dbReference type="ARBA" id="ARBA00010398"/>
    </source>
</evidence>
<dbReference type="Pfam" id="PF02310">
    <property type="entry name" value="B12-binding"/>
    <property type="match status" value="1"/>
</dbReference>
<evidence type="ECO:0000256" key="3">
    <source>
        <dbReference type="ARBA" id="ARBA00001956"/>
    </source>
</evidence>
<dbReference type="Gene3D" id="3.40.50.280">
    <property type="entry name" value="Cobalamin-binding domain"/>
    <property type="match status" value="1"/>
</dbReference>
<evidence type="ECO:0000313" key="30">
    <source>
        <dbReference type="EMBL" id="MBU2690985.1"/>
    </source>
</evidence>
<evidence type="ECO:0000256" key="11">
    <source>
        <dbReference type="ARBA" id="ARBA00022679"/>
    </source>
</evidence>
<feature type="domain" description="B12-binding N-terminal" evidence="29">
    <location>
        <begin position="646"/>
        <end position="740"/>
    </location>
</feature>
<dbReference type="PROSITE" id="PS50974">
    <property type="entry name" value="ADOMET_ACTIVATION"/>
    <property type="match status" value="1"/>
</dbReference>
<evidence type="ECO:0000256" key="15">
    <source>
        <dbReference type="ARBA" id="ARBA00022833"/>
    </source>
</evidence>
<dbReference type="Pfam" id="PF02574">
    <property type="entry name" value="S-methyl_trans"/>
    <property type="match status" value="1"/>
</dbReference>
<evidence type="ECO:0000259" key="25">
    <source>
        <dbReference type="PROSITE" id="PS50970"/>
    </source>
</evidence>
<feature type="domain" description="B12-binding" evidence="28">
    <location>
        <begin position="744"/>
        <end position="879"/>
    </location>
</feature>
<evidence type="ECO:0000256" key="18">
    <source>
        <dbReference type="ARBA" id="ARBA00025552"/>
    </source>
</evidence>
<feature type="binding site" description="axial binding residue" evidence="22">
    <location>
        <position position="757"/>
    </location>
    <ligand>
        <name>methylcob(III)alamin</name>
        <dbReference type="ChEBI" id="CHEBI:28115"/>
    </ligand>
    <ligandPart>
        <name>Co</name>
        <dbReference type="ChEBI" id="CHEBI:27638"/>
    </ligandPart>
</feature>
<evidence type="ECO:0000256" key="22">
    <source>
        <dbReference type="PIRSR" id="PIRSR000381-1"/>
    </source>
</evidence>
<comment type="domain">
    <text evidence="21">Modular enzyme with four functionally distinct domains. The isolated Hcy-binding domain catalyzes methyl transfer from free methylcobalamin to homocysteine. The Hcy-binding domain in association with the pterin-binding domain catalyzes the methylation of cob(I)alamin by methyltetrahydrofolate and the methylation of homocysteine. The B12-binding domain binds the cofactor. The AdoMet activation domain binds S-adenosyl-L-methionine. Under aerobic conditions cob(I)alamin can be converted to inactive cob(II)alamin. Reductive methylation by S-adenosyl-L-methionine and flavodoxin regenerates methylcobalamin.</text>
</comment>
<evidence type="ECO:0000259" key="27">
    <source>
        <dbReference type="PROSITE" id="PS50974"/>
    </source>
</evidence>
<dbReference type="PROSITE" id="PS50970">
    <property type="entry name" value="HCY"/>
    <property type="match status" value="1"/>
</dbReference>